<feature type="compositionally biased region" description="Polar residues" evidence="1">
    <location>
        <begin position="38"/>
        <end position="60"/>
    </location>
</feature>
<sequence length="191" mass="21413">MEAVSSTRLGRASSRYGTPAVFSGPVRKWKKKWVHVPSPTSSSSALHNKSHPDNTNTNTNSCSRLLLRRWTPITAAYASDDDPHNSSATFSDEPPRRKFRYTPIAALEEHKNVVIEKAEFEPTTENDILTARQRNVTHQMHVELKINEIFEDAKDSDISQLDLGLGIQGNNGEKSQNGDDRSEKKFLVGRP</sequence>
<gene>
    <name evidence="2" type="ORF">Lalb_Chr18g0050301</name>
</gene>
<evidence type="ECO:0000256" key="1">
    <source>
        <dbReference type="SAM" id="MobiDB-lite"/>
    </source>
</evidence>
<dbReference type="EMBL" id="WOCE01000018">
    <property type="protein sequence ID" value="KAE9594109.1"/>
    <property type="molecule type" value="Genomic_DNA"/>
</dbReference>
<dbReference type="OrthoDB" id="2020529at2759"/>
<protein>
    <submittedName>
        <fullName evidence="2">Uncharacterized protein</fullName>
    </submittedName>
</protein>
<evidence type="ECO:0000313" key="2">
    <source>
        <dbReference type="EMBL" id="KAE9594109.1"/>
    </source>
</evidence>
<comment type="caution">
    <text evidence="2">The sequence shown here is derived from an EMBL/GenBank/DDBJ whole genome shotgun (WGS) entry which is preliminary data.</text>
</comment>
<feature type="region of interest" description="Disordered" evidence="1">
    <location>
        <begin position="163"/>
        <end position="191"/>
    </location>
</feature>
<dbReference type="AlphaFoldDB" id="A0A6A4P3D5"/>
<reference evidence="3" key="1">
    <citation type="journal article" date="2020" name="Nat. Commun.">
        <title>Genome sequence of the cluster root forming white lupin.</title>
        <authorList>
            <person name="Hufnagel B."/>
            <person name="Marques A."/>
            <person name="Soriano A."/>
            <person name="Marques L."/>
            <person name="Divol F."/>
            <person name="Doumas P."/>
            <person name="Sallet E."/>
            <person name="Mancinotti D."/>
            <person name="Carrere S."/>
            <person name="Marande W."/>
            <person name="Arribat S."/>
            <person name="Keller J."/>
            <person name="Huneau C."/>
            <person name="Blein T."/>
            <person name="Aime D."/>
            <person name="Laguerre M."/>
            <person name="Taylor J."/>
            <person name="Schubert V."/>
            <person name="Nelson M."/>
            <person name="Geu-Flores F."/>
            <person name="Crespi M."/>
            <person name="Gallardo-Guerrero K."/>
            <person name="Delaux P.-M."/>
            <person name="Salse J."/>
            <person name="Berges H."/>
            <person name="Guyot R."/>
            <person name="Gouzy J."/>
            <person name="Peret B."/>
        </authorList>
    </citation>
    <scope>NUCLEOTIDE SEQUENCE [LARGE SCALE GENOMIC DNA]</scope>
    <source>
        <strain evidence="3">cv. Amiga</strain>
    </source>
</reference>
<name>A0A6A4P3D5_LUPAL</name>
<dbReference type="PANTHER" id="PTHR34572">
    <property type="entry name" value="GOLGIN FAMILY A PROTEIN"/>
    <property type="match status" value="1"/>
</dbReference>
<feature type="compositionally biased region" description="Basic and acidic residues" evidence="1">
    <location>
        <begin position="176"/>
        <end position="191"/>
    </location>
</feature>
<accession>A0A6A4P3D5</accession>
<keyword evidence="3" id="KW-1185">Reference proteome</keyword>
<dbReference type="PANTHER" id="PTHR34572:SF8">
    <property type="entry name" value="(RAPE) HYPOTHETICAL PROTEIN"/>
    <property type="match status" value="1"/>
</dbReference>
<feature type="region of interest" description="Disordered" evidence="1">
    <location>
        <begin position="37"/>
        <end position="60"/>
    </location>
</feature>
<organism evidence="2 3">
    <name type="scientific">Lupinus albus</name>
    <name type="common">White lupine</name>
    <name type="synonym">Lupinus termis</name>
    <dbReference type="NCBI Taxonomy" id="3870"/>
    <lineage>
        <taxon>Eukaryota</taxon>
        <taxon>Viridiplantae</taxon>
        <taxon>Streptophyta</taxon>
        <taxon>Embryophyta</taxon>
        <taxon>Tracheophyta</taxon>
        <taxon>Spermatophyta</taxon>
        <taxon>Magnoliopsida</taxon>
        <taxon>eudicotyledons</taxon>
        <taxon>Gunneridae</taxon>
        <taxon>Pentapetalae</taxon>
        <taxon>rosids</taxon>
        <taxon>fabids</taxon>
        <taxon>Fabales</taxon>
        <taxon>Fabaceae</taxon>
        <taxon>Papilionoideae</taxon>
        <taxon>50 kb inversion clade</taxon>
        <taxon>genistoids sensu lato</taxon>
        <taxon>core genistoids</taxon>
        <taxon>Genisteae</taxon>
        <taxon>Lupinus</taxon>
    </lineage>
</organism>
<evidence type="ECO:0000313" key="3">
    <source>
        <dbReference type="Proteomes" id="UP000447434"/>
    </source>
</evidence>
<proteinExistence type="predicted"/>
<dbReference type="Proteomes" id="UP000447434">
    <property type="component" value="Chromosome 18"/>
</dbReference>